<protein>
    <recommendedName>
        <fullName evidence="4">F-box domain-containing protein</fullName>
    </recommendedName>
</protein>
<dbReference type="OrthoDB" id="611282at2759"/>
<sequence>MGALPEPEPVVRDWSELPLDALSLVLGKLGAVEILMGAGLVDSWLDAAKLPELWRCVEMVGRRRTAPEIHKDALCAMAKVGVDRSRRRLEE</sequence>
<keyword evidence="3" id="KW-1185">Reference proteome</keyword>
<organism evidence="1">
    <name type="scientific">Brachypodium distachyon</name>
    <name type="common">Purple false brome</name>
    <name type="synonym">Trachynia distachya</name>
    <dbReference type="NCBI Taxonomy" id="15368"/>
    <lineage>
        <taxon>Eukaryota</taxon>
        <taxon>Viridiplantae</taxon>
        <taxon>Streptophyta</taxon>
        <taxon>Embryophyta</taxon>
        <taxon>Tracheophyta</taxon>
        <taxon>Spermatophyta</taxon>
        <taxon>Magnoliopsida</taxon>
        <taxon>Liliopsida</taxon>
        <taxon>Poales</taxon>
        <taxon>Poaceae</taxon>
        <taxon>BOP clade</taxon>
        <taxon>Pooideae</taxon>
        <taxon>Stipodae</taxon>
        <taxon>Brachypodieae</taxon>
        <taxon>Brachypodium</taxon>
    </lineage>
</organism>
<gene>
    <name evidence="1" type="ORF">BRADI_3g17432v3</name>
</gene>
<dbReference type="Proteomes" id="UP000008810">
    <property type="component" value="Chromosome 3"/>
</dbReference>
<dbReference type="PANTHER" id="PTHR38926">
    <property type="entry name" value="F-BOX DOMAIN CONTAINING PROTEIN, EXPRESSED"/>
    <property type="match status" value="1"/>
</dbReference>
<evidence type="ECO:0000313" key="2">
    <source>
        <dbReference type="EnsemblPlants" id="KQJ95480"/>
    </source>
</evidence>
<evidence type="ECO:0000313" key="1">
    <source>
        <dbReference type="EMBL" id="KQJ95480.1"/>
    </source>
</evidence>
<accession>A0A0Q3JB06</accession>
<reference evidence="1 2" key="1">
    <citation type="journal article" date="2010" name="Nature">
        <title>Genome sequencing and analysis of the model grass Brachypodium distachyon.</title>
        <authorList>
            <consortium name="International Brachypodium Initiative"/>
        </authorList>
    </citation>
    <scope>NUCLEOTIDE SEQUENCE [LARGE SCALE GENOMIC DNA]</scope>
    <source>
        <strain evidence="1 2">Bd21</strain>
    </source>
</reference>
<dbReference type="EnsemblPlants" id="KQJ95480">
    <property type="protein sequence ID" value="KQJ95480"/>
    <property type="gene ID" value="BRADI_3g17432v3"/>
</dbReference>
<dbReference type="Gramene" id="KQJ95480">
    <property type="protein sequence ID" value="KQJ95480"/>
    <property type="gene ID" value="BRADI_3g17432v3"/>
</dbReference>
<dbReference type="AlphaFoldDB" id="A0A0Q3JB06"/>
<dbReference type="SUPFAM" id="SSF81383">
    <property type="entry name" value="F-box domain"/>
    <property type="match status" value="1"/>
</dbReference>
<name>A0A0Q3JB06_BRADI</name>
<reference evidence="1" key="2">
    <citation type="submission" date="2017-06" db="EMBL/GenBank/DDBJ databases">
        <title>WGS assembly of Brachypodium distachyon.</title>
        <authorList>
            <consortium name="The International Brachypodium Initiative"/>
            <person name="Lucas S."/>
            <person name="Harmon-Smith M."/>
            <person name="Lail K."/>
            <person name="Tice H."/>
            <person name="Grimwood J."/>
            <person name="Bruce D."/>
            <person name="Barry K."/>
            <person name="Shu S."/>
            <person name="Lindquist E."/>
            <person name="Wang M."/>
            <person name="Pitluck S."/>
            <person name="Vogel J.P."/>
            <person name="Garvin D.F."/>
            <person name="Mockler T.C."/>
            <person name="Schmutz J."/>
            <person name="Rokhsar D."/>
            <person name="Bevan M.W."/>
        </authorList>
    </citation>
    <scope>NUCLEOTIDE SEQUENCE</scope>
    <source>
        <strain evidence="1">Bd21</strain>
    </source>
</reference>
<proteinExistence type="predicted"/>
<dbReference type="PANTHER" id="PTHR38926:SF71">
    <property type="entry name" value="OS08G0194350 PROTEIN"/>
    <property type="match status" value="1"/>
</dbReference>
<reference evidence="2" key="3">
    <citation type="submission" date="2018-08" db="UniProtKB">
        <authorList>
            <consortium name="EnsemblPlants"/>
        </authorList>
    </citation>
    <scope>IDENTIFICATION</scope>
    <source>
        <strain evidence="2">cv. Bd21</strain>
    </source>
</reference>
<dbReference type="InParanoid" id="A0A0Q3JB06"/>
<dbReference type="InterPro" id="IPR036047">
    <property type="entry name" value="F-box-like_dom_sf"/>
</dbReference>
<evidence type="ECO:0008006" key="4">
    <source>
        <dbReference type="Google" id="ProtNLM"/>
    </source>
</evidence>
<dbReference type="EMBL" id="CM000882">
    <property type="protein sequence ID" value="KQJ95480.1"/>
    <property type="molecule type" value="Genomic_DNA"/>
</dbReference>
<evidence type="ECO:0000313" key="3">
    <source>
        <dbReference type="Proteomes" id="UP000008810"/>
    </source>
</evidence>